<keyword evidence="1" id="KW-0880">Kelch repeat</keyword>
<dbReference type="InterPro" id="IPR006652">
    <property type="entry name" value="Kelch_1"/>
</dbReference>
<organism evidence="4 5">
    <name type="scientific">Electrophorus voltai</name>
    <dbReference type="NCBI Taxonomy" id="2609070"/>
    <lineage>
        <taxon>Eukaryota</taxon>
        <taxon>Metazoa</taxon>
        <taxon>Chordata</taxon>
        <taxon>Craniata</taxon>
        <taxon>Vertebrata</taxon>
        <taxon>Euteleostomi</taxon>
        <taxon>Actinopterygii</taxon>
        <taxon>Neopterygii</taxon>
        <taxon>Teleostei</taxon>
        <taxon>Ostariophysi</taxon>
        <taxon>Gymnotiformes</taxon>
        <taxon>Gymnotoidei</taxon>
        <taxon>Gymnotidae</taxon>
        <taxon>Electrophorus</taxon>
    </lineage>
</organism>
<dbReference type="InterPro" id="IPR000210">
    <property type="entry name" value="BTB/POZ_dom"/>
</dbReference>
<dbReference type="FunFam" id="1.25.40.420:FF:000001">
    <property type="entry name" value="Kelch-like family member 12"/>
    <property type="match status" value="1"/>
</dbReference>
<protein>
    <recommendedName>
        <fullName evidence="3">BTB domain-containing protein</fullName>
    </recommendedName>
</protein>
<accession>A0AAD8YUC2</accession>
<dbReference type="SUPFAM" id="SSF54695">
    <property type="entry name" value="POZ domain"/>
    <property type="match status" value="1"/>
</dbReference>
<evidence type="ECO:0000259" key="3">
    <source>
        <dbReference type="PROSITE" id="PS50097"/>
    </source>
</evidence>
<dbReference type="SMART" id="SM00612">
    <property type="entry name" value="Kelch"/>
    <property type="match status" value="3"/>
</dbReference>
<dbReference type="InterPro" id="IPR011333">
    <property type="entry name" value="SKP1/BTB/POZ_sf"/>
</dbReference>
<keyword evidence="5" id="KW-1185">Reference proteome</keyword>
<dbReference type="Proteomes" id="UP001239994">
    <property type="component" value="Unassembled WGS sequence"/>
</dbReference>
<sequence>MIAMDDAEKPASAGRRAVRNGVPERRAAVLVSEAHGQQILSVLRGFRDRGVLFDFSIRVENDTLPCHRCILVTFNRIFLRFRYRAMFEVDMRERDDGTVTLSNLSPRAVRAFLDFAYLGEIEIVEENVDMLFQLASFLQVGVLLRACSDFLIQTLDVSNCLHLLAVAEGYGSSRLLSHATDFVMANFHMLCSSPDFLEMAAGVLEHCLSSDSLSVPDEESVLLALLRWAQHDPETRQHMLPGLLPHVRLHHLLPVRLEEMRRSESLLLSDSKCTGLMADALVHATEFPGTFTDARPSTTASYIYVHKTEENGTARHAFCYDVAADRWRELPREASQLDDLPGSSLAAFGEKLFVTGGCRGSCGRAVRLHIAESHHDATAEAWCYCPATGAFTQAPPMGQARTMHASVTAMQRVYVIGGKAHGTRDARSLQDVEYYDPLLRSWVSVSSLPRRVYFPEAAACGRVVYVLGSELEVSEAFNPSLDCFFHYDTTTDQWCHLVAEFGQFFHATLVKAVAVSETLYLCDLSTYKVYSFCPDTCVWKGEGSFECAGFNAGAIGVRDKIYILGGDYSPDEVTDEVQVYHSGRSEWAEVAPMPRPLTEFHCKVLSFNHYRDPWRSELATTP</sequence>
<dbReference type="Gene3D" id="2.120.10.80">
    <property type="entry name" value="Kelch-type beta propeller"/>
    <property type="match status" value="1"/>
</dbReference>
<dbReference type="Pfam" id="PF01344">
    <property type="entry name" value="Kelch_1"/>
    <property type="match status" value="3"/>
</dbReference>
<evidence type="ECO:0000256" key="1">
    <source>
        <dbReference type="ARBA" id="ARBA00022441"/>
    </source>
</evidence>
<dbReference type="Gene3D" id="3.30.710.10">
    <property type="entry name" value="Potassium Channel Kv1.1, Chain A"/>
    <property type="match status" value="1"/>
</dbReference>
<dbReference type="InterPro" id="IPR017096">
    <property type="entry name" value="BTB-kelch_protein"/>
</dbReference>
<dbReference type="InterPro" id="IPR011705">
    <property type="entry name" value="BACK"/>
</dbReference>
<dbReference type="PANTHER" id="PTHR45632:SF3">
    <property type="entry name" value="KELCH-LIKE PROTEIN 32"/>
    <property type="match status" value="1"/>
</dbReference>
<reference evidence="4" key="1">
    <citation type="submission" date="2023-03" db="EMBL/GenBank/DDBJ databases">
        <title>Electrophorus voltai genome.</title>
        <authorList>
            <person name="Bian C."/>
        </authorList>
    </citation>
    <scope>NUCLEOTIDE SEQUENCE</scope>
    <source>
        <strain evidence="4">CB-2022</strain>
        <tissue evidence="4">Muscle</tissue>
    </source>
</reference>
<dbReference type="Pfam" id="PF07707">
    <property type="entry name" value="BACK"/>
    <property type="match status" value="1"/>
</dbReference>
<dbReference type="Gene3D" id="1.25.40.420">
    <property type="match status" value="1"/>
</dbReference>
<evidence type="ECO:0000313" key="4">
    <source>
        <dbReference type="EMBL" id="KAK1786158.1"/>
    </source>
</evidence>
<dbReference type="EMBL" id="JAROKS010000025">
    <property type="protein sequence ID" value="KAK1786158.1"/>
    <property type="molecule type" value="Genomic_DNA"/>
</dbReference>
<keyword evidence="2" id="KW-0677">Repeat</keyword>
<dbReference type="InterPro" id="IPR015915">
    <property type="entry name" value="Kelch-typ_b-propeller"/>
</dbReference>
<dbReference type="PIRSF" id="PIRSF037037">
    <property type="entry name" value="Kelch-like_protein_gigaxonin"/>
    <property type="match status" value="1"/>
</dbReference>
<dbReference type="SMART" id="SM00225">
    <property type="entry name" value="BTB"/>
    <property type="match status" value="1"/>
</dbReference>
<dbReference type="AlphaFoldDB" id="A0AAD8YUC2"/>
<dbReference type="SMART" id="SM00875">
    <property type="entry name" value="BACK"/>
    <property type="match status" value="1"/>
</dbReference>
<name>A0AAD8YUC2_9TELE</name>
<dbReference type="PROSITE" id="PS50097">
    <property type="entry name" value="BTB"/>
    <property type="match status" value="1"/>
</dbReference>
<comment type="caution">
    <text evidence="4">The sequence shown here is derived from an EMBL/GenBank/DDBJ whole genome shotgun (WGS) entry which is preliminary data.</text>
</comment>
<gene>
    <name evidence="4" type="ORF">P4O66_017872</name>
</gene>
<dbReference type="PANTHER" id="PTHR45632">
    <property type="entry name" value="LD33804P"/>
    <property type="match status" value="1"/>
</dbReference>
<proteinExistence type="predicted"/>
<feature type="domain" description="BTB" evidence="3">
    <location>
        <begin position="53"/>
        <end position="125"/>
    </location>
</feature>
<evidence type="ECO:0000256" key="2">
    <source>
        <dbReference type="ARBA" id="ARBA00022737"/>
    </source>
</evidence>
<dbReference type="Pfam" id="PF00651">
    <property type="entry name" value="BTB"/>
    <property type="match status" value="1"/>
</dbReference>
<dbReference type="SUPFAM" id="SSF117281">
    <property type="entry name" value="Kelch motif"/>
    <property type="match status" value="1"/>
</dbReference>
<evidence type="ECO:0000313" key="5">
    <source>
        <dbReference type="Proteomes" id="UP001239994"/>
    </source>
</evidence>